<dbReference type="Proteomes" id="UP000002668">
    <property type="component" value="Genome"/>
</dbReference>
<feature type="region of interest" description="Disordered" evidence="1">
    <location>
        <begin position="228"/>
        <end position="251"/>
    </location>
</feature>
<organism evidence="3">
    <name type="scientific">Leptosphaeria maculans (strain JN3 / isolate v23.1.3 / race Av1-4-5-6-7-8)</name>
    <name type="common">Blackleg fungus</name>
    <name type="synonym">Phoma lingam</name>
    <dbReference type="NCBI Taxonomy" id="985895"/>
    <lineage>
        <taxon>Eukaryota</taxon>
        <taxon>Fungi</taxon>
        <taxon>Dikarya</taxon>
        <taxon>Ascomycota</taxon>
        <taxon>Pezizomycotina</taxon>
        <taxon>Dothideomycetes</taxon>
        <taxon>Pleosporomycetidae</taxon>
        <taxon>Pleosporales</taxon>
        <taxon>Pleosporineae</taxon>
        <taxon>Leptosphaeriaceae</taxon>
        <taxon>Plenodomus</taxon>
        <taxon>Plenodomus lingam/Leptosphaeria maculans species complex</taxon>
    </lineage>
</organism>
<gene>
    <name evidence="2" type="ORF">LEMA_P042460.1</name>
</gene>
<evidence type="ECO:0000313" key="2">
    <source>
        <dbReference type="EMBL" id="CBX93345.1"/>
    </source>
</evidence>
<name>E4ZNX6_LEPMJ</name>
<dbReference type="VEuPathDB" id="FungiDB:LEMA_P042460.1"/>
<evidence type="ECO:0000256" key="1">
    <source>
        <dbReference type="SAM" id="MobiDB-lite"/>
    </source>
</evidence>
<dbReference type="AlphaFoldDB" id="E4ZNX6"/>
<dbReference type="HOGENOM" id="CLU_702212_0_0_1"/>
<protein>
    <submittedName>
        <fullName evidence="2">Predicted protein</fullName>
    </submittedName>
</protein>
<dbReference type="InParanoid" id="E4ZNX6"/>
<sequence>MWTYYRPIHTQWRLAAGNSSTEAATIRQPLLLPLGAVNKCHFHVTLRLHTPRSTYTSAHSGHVRLLSREAMAQILYFLWHAAISPIVQAKTVLPDSPWRPRSSICAALRMARATVGIVRGRVEKRSRGRPGEARVRASYYSHRDCAGHIRGCDSHTLVRNIFDCLTWLRIGHDIQGLLSSRSLPRPTSLLLNREKLLDSGQTTAYSKSAERCRCRNLDNLLNKKLGRLQRSQQSSTRNPPDVTTQVGTVGTSERGPIRLKGIWEYASVSRLNELIPTPIGLVQMDKKNLSIHLSASGSFYVWRQSGLGPESGRYRHWAWVACAGLGWNEGCTRYTGGAILPSKMAFWDMNFACRRSVIMPTNYTPDGDMACSKSILYINVCILTEVTLSLPQQ</sequence>
<evidence type="ECO:0000313" key="3">
    <source>
        <dbReference type="Proteomes" id="UP000002668"/>
    </source>
</evidence>
<reference evidence="3" key="1">
    <citation type="journal article" date="2011" name="Nat. Commun.">
        <title>Effector diversification within compartments of the Leptosphaeria maculans genome affected by Repeat-Induced Point mutations.</title>
        <authorList>
            <person name="Rouxel T."/>
            <person name="Grandaubert J."/>
            <person name="Hane J.K."/>
            <person name="Hoede C."/>
            <person name="van de Wouw A.P."/>
            <person name="Couloux A."/>
            <person name="Dominguez V."/>
            <person name="Anthouard V."/>
            <person name="Bally P."/>
            <person name="Bourras S."/>
            <person name="Cozijnsen A.J."/>
            <person name="Ciuffetti L.M."/>
            <person name="Degrave A."/>
            <person name="Dilmaghani A."/>
            <person name="Duret L."/>
            <person name="Fudal I."/>
            <person name="Goodwin S.B."/>
            <person name="Gout L."/>
            <person name="Glaser N."/>
            <person name="Linglin J."/>
            <person name="Kema G.H.J."/>
            <person name="Lapalu N."/>
            <person name="Lawrence C.B."/>
            <person name="May K."/>
            <person name="Meyer M."/>
            <person name="Ollivier B."/>
            <person name="Poulain J."/>
            <person name="Schoch C.L."/>
            <person name="Simon A."/>
            <person name="Spatafora J.W."/>
            <person name="Stachowiak A."/>
            <person name="Turgeon B.G."/>
            <person name="Tyler B.M."/>
            <person name="Vincent D."/>
            <person name="Weissenbach J."/>
            <person name="Amselem J."/>
            <person name="Quesneville H."/>
            <person name="Oliver R.P."/>
            <person name="Wincker P."/>
            <person name="Balesdent M.-H."/>
            <person name="Howlett B.J."/>
        </authorList>
    </citation>
    <scope>NUCLEOTIDE SEQUENCE [LARGE SCALE GENOMIC DNA]</scope>
    <source>
        <strain evidence="3">JN3 / isolate v23.1.3 / race Av1-4-5-6-7-8</strain>
    </source>
</reference>
<keyword evidence="3" id="KW-1185">Reference proteome</keyword>
<proteinExistence type="predicted"/>
<accession>E4ZNX6</accession>
<dbReference type="EMBL" id="FP929105">
    <property type="protein sequence ID" value="CBX93345.1"/>
    <property type="molecule type" value="Genomic_DNA"/>
</dbReference>
<feature type="compositionally biased region" description="Polar residues" evidence="1">
    <location>
        <begin position="229"/>
        <end position="251"/>
    </location>
</feature>